<dbReference type="OrthoDB" id="6450570at2759"/>
<comment type="caution">
    <text evidence="1">The sequence shown here is derived from an EMBL/GenBank/DDBJ whole genome shotgun (WGS) entry which is preliminary data.</text>
</comment>
<accession>A0A8X6K6L4</accession>
<name>A0A8X6K6L4_TRICU</name>
<evidence type="ECO:0000313" key="1">
    <source>
        <dbReference type="EMBL" id="GFQ64054.1"/>
    </source>
</evidence>
<reference evidence="1" key="1">
    <citation type="submission" date="2020-07" db="EMBL/GenBank/DDBJ databases">
        <title>Multicomponent nature underlies the extraordinary mechanical properties of spider dragline silk.</title>
        <authorList>
            <person name="Kono N."/>
            <person name="Nakamura H."/>
            <person name="Mori M."/>
            <person name="Yoshida Y."/>
            <person name="Ohtoshi R."/>
            <person name="Malay A.D."/>
            <person name="Moran D.A.P."/>
            <person name="Tomita M."/>
            <person name="Numata K."/>
            <person name="Arakawa K."/>
        </authorList>
    </citation>
    <scope>NUCLEOTIDE SEQUENCE</scope>
</reference>
<keyword evidence="2" id="KW-1185">Reference proteome</keyword>
<organism evidence="1 2">
    <name type="scientific">Trichonephila clavata</name>
    <name type="common">Joro spider</name>
    <name type="synonym">Nephila clavata</name>
    <dbReference type="NCBI Taxonomy" id="2740835"/>
    <lineage>
        <taxon>Eukaryota</taxon>
        <taxon>Metazoa</taxon>
        <taxon>Ecdysozoa</taxon>
        <taxon>Arthropoda</taxon>
        <taxon>Chelicerata</taxon>
        <taxon>Arachnida</taxon>
        <taxon>Araneae</taxon>
        <taxon>Araneomorphae</taxon>
        <taxon>Entelegynae</taxon>
        <taxon>Araneoidea</taxon>
        <taxon>Nephilidae</taxon>
        <taxon>Trichonephila</taxon>
    </lineage>
</organism>
<dbReference type="AlphaFoldDB" id="A0A8X6K6L4"/>
<sequence>MGNKSENKNINKLETFTSEKTVSKDTSVTVIEVKLKKIEQLRINLYKMAEGYCEIEASENLEAIHLDIEDINERIEKTKVILKLLMHSLKNTENVNINVNGNGKHFIREPQIPLPEFSNFKNQFFYM</sequence>
<protein>
    <submittedName>
        <fullName evidence="1">Uncharacterized protein</fullName>
    </submittedName>
</protein>
<gene>
    <name evidence="1" type="primary">AVEN_235841_1</name>
    <name evidence="1" type="ORF">TNCT_730791</name>
</gene>
<evidence type="ECO:0000313" key="2">
    <source>
        <dbReference type="Proteomes" id="UP000887116"/>
    </source>
</evidence>
<dbReference type="Proteomes" id="UP000887116">
    <property type="component" value="Unassembled WGS sequence"/>
</dbReference>
<proteinExistence type="predicted"/>
<dbReference type="EMBL" id="BMAO01010010">
    <property type="protein sequence ID" value="GFQ64054.1"/>
    <property type="molecule type" value="Genomic_DNA"/>
</dbReference>